<evidence type="ECO:0000313" key="4">
    <source>
        <dbReference type="Proteomes" id="UP000640335"/>
    </source>
</evidence>
<accession>A0ABR8Q2V6</accession>
<organism evidence="3 4">
    <name type="scientific">Clostridium gallinarum</name>
    <dbReference type="NCBI Taxonomy" id="2762246"/>
    <lineage>
        <taxon>Bacteria</taxon>
        <taxon>Bacillati</taxon>
        <taxon>Bacillota</taxon>
        <taxon>Clostridia</taxon>
        <taxon>Eubacteriales</taxon>
        <taxon>Clostridiaceae</taxon>
        <taxon>Clostridium</taxon>
    </lineage>
</organism>
<feature type="domain" description="SPOR" evidence="2">
    <location>
        <begin position="77"/>
        <end position="135"/>
    </location>
</feature>
<proteinExistence type="predicted"/>
<reference evidence="3 4" key="1">
    <citation type="submission" date="2020-08" db="EMBL/GenBank/DDBJ databases">
        <title>A Genomic Blueprint of the Chicken Gut Microbiome.</title>
        <authorList>
            <person name="Gilroy R."/>
            <person name="Ravi A."/>
            <person name="Getino M."/>
            <person name="Pursley I."/>
            <person name="Horton D.L."/>
            <person name="Alikhan N.-F."/>
            <person name="Baker D."/>
            <person name="Gharbi K."/>
            <person name="Hall N."/>
            <person name="Watson M."/>
            <person name="Adriaenssens E.M."/>
            <person name="Foster-Nyarko E."/>
            <person name="Jarju S."/>
            <person name="Secka A."/>
            <person name="Antonio M."/>
            <person name="Oren A."/>
            <person name="Chaudhuri R."/>
            <person name="La Ragione R.M."/>
            <person name="Hildebrand F."/>
            <person name="Pallen M.J."/>
        </authorList>
    </citation>
    <scope>NUCLEOTIDE SEQUENCE [LARGE SCALE GENOMIC DNA]</scope>
    <source>
        <strain evidence="3 4">Sa3CUN1</strain>
    </source>
</reference>
<gene>
    <name evidence="3" type="ORF">H9660_06320</name>
</gene>
<dbReference type="Proteomes" id="UP000640335">
    <property type="component" value="Unassembled WGS sequence"/>
</dbReference>
<evidence type="ECO:0000256" key="1">
    <source>
        <dbReference type="SAM" id="Phobius"/>
    </source>
</evidence>
<name>A0ABR8Q2V6_9CLOT</name>
<evidence type="ECO:0000313" key="3">
    <source>
        <dbReference type="EMBL" id="MBD7914756.1"/>
    </source>
</evidence>
<comment type="caution">
    <text evidence="3">The sequence shown here is derived from an EMBL/GenBank/DDBJ whole genome shotgun (WGS) entry which is preliminary data.</text>
</comment>
<keyword evidence="1" id="KW-0472">Membrane</keyword>
<dbReference type="RefSeq" id="WP_191749522.1">
    <property type="nucleotide sequence ID" value="NZ_JACSQZ010000016.1"/>
</dbReference>
<evidence type="ECO:0000259" key="2">
    <source>
        <dbReference type="Pfam" id="PF05036"/>
    </source>
</evidence>
<keyword evidence="1" id="KW-1133">Transmembrane helix</keyword>
<dbReference type="InterPro" id="IPR007730">
    <property type="entry name" value="SPOR-like_dom"/>
</dbReference>
<dbReference type="InterPro" id="IPR036680">
    <property type="entry name" value="SPOR-like_sf"/>
</dbReference>
<dbReference type="SUPFAM" id="SSF110997">
    <property type="entry name" value="Sporulation related repeat"/>
    <property type="match status" value="1"/>
</dbReference>
<keyword evidence="4" id="KW-1185">Reference proteome</keyword>
<protein>
    <submittedName>
        <fullName evidence="3">SPOR domain-containing protein</fullName>
    </submittedName>
</protein>
<keyword evidence="1" id="KW-0812">Transmembrane</keyword>
<dbReference type="EMBL" id="JACSQZ010000016">
    <property type="protein sequence ID" value="MBD7914756.1"/>
    <property type="molecule type" value="Genomic_DNA"/>
</dbReference>
<sequence length="236" mass="26704">MKYTKYQYKKKNKGIKLLTSLLMTTLAAIAIGIFAAWFLLKFIPNIDALGKINNKPQSEENNNSGSTEVVDLENFALIQCGYFSKEENAKQILNKIDSEFNPFIAEDSEGKYRVIAGITTEENSYEIVEKLKASGVETAKIKINLNKNDEVQNQITAITNGYLEILNTVNEEEVKEINTSDFKSWVNELKEITEGDKLEVLGEYKAHISELPEVVDKTITVSELEYIYSILNKIQS</sequence>
<feature type="transmembrane region" description="Helical" evidence="1">
    <location>
        <begin position="21"/>
        <end position="40"/>
    </location>
</feature>
<dbReference type="Pfam" id="PF05036">
    <property type="entry name" value="SPOR"/>
    <property type="match status" value="1"/>
</dbReference>